<keyword evidence="1" id="KW-0472">Membrane</keyword>
<sequence length="160" mass="16517">MGLQHGFSLVEILVALLIVKIGLLGALAGQTLVLQQVQDATQRTLAVALTQGIVNELKANRHLSGLIAGRLSVDAALPEVPVCAAAGSCSNAEIAVVQAHTLLQQLQQSAQLSLLKPQFCLSGAELAARWQQKAMSPGSAIGDCALGKGFSGFSVMNPGH</sequence>
<dbReference type="EMBL" id="CAAJGR010000072">
    <property type="protein sequence ID" value="VHO02581.1"/>
    <property type="molecule type" value="Genomic_DNA"/>
</dbReference>
<dbReference type="NCBIfam" id="TIGR02532">
    <property type="entry name" value="IV_pilin_GFxxxE"/>
    <property type="match status" value="1"/>
</dbReference>
<organism evidence="2">
    <name type="scientific">Rheinheimera sp. BAL341</name>
    <dbReference type="NCBI Taxonomy" id="1708203"/>
    <lineage>
        <taxon>Bacteria</taxon>
        <taxon>Pseudomonadati</taxon>
        <taxon>Pseudomonadota</taxon>
        <taxon>Gammaproteobacteria</taxon>
        <taxon>Chromatiales</taxon>
        <taxon>Chromatiaceae</taxon>
        <taxon>Rheinheimera</taxon>
    </lineage>
</organism>
<keyword evidence="1" id="KW-0812">Transmembrane</keyword>
<keyword evidence="1" id="KW-1133">Transmembrane helix</keyword>
<proteinExistence type="predicted"/>
<dbReference type="InterPro" id="IPR012902">
    <property type="entry name" value="N_methyl_site"/>
</dbReference>
<dbReference type="AlphaFoldDB" id="A0A486XLI8"/>
<protein>
    <recommendedName>
        <fullName evidence="3">Type IV fimbrial biogenesis protein PilV</fullName>
    </recommendedName>
</protein>
<reference evidence="2" key="1">
    <citation type="submission" date="2019-04" db="EMBL/GenBank/DDBJ databases">
        <authorList>
            <person name="Brambilla D."/>
        </authorList>
    </citation>
    <scope>NUCLEOTIDE SEQUENCE</scope>
    <source>
        <strain evidence="2">BAL1</strain>
    </source>
</reference>
<evidence type="ECO:0008006" key="3">
    <source>
        <dbReference type="Google" id="ProtNLM"/>
    </source>
</evidence>
<name>A0A486XLI8_9GAMM</name>
<evidence type="ECO:0000256" key="1">
    <source>
        <dbReference type="SAM" id="Phobius"/>
    </source>
</evidence>
<gene>
    <name evidence="2" type="ORF">BAL341_923</name>
</gene>
<feature type="transmembrane region" description="Helical" evidence="1">
    <location>
        <begin position="12"/>
        <end position="34"/>
    </location>
</feature>
<accession>A0A486XLI8</accession>
<evidence type="ECO:0000313" key="2">
    <source>
        <dbReference type="EMBL" id="VHO02581.1"/>
    </source>
</evidence>
<dbReference type="Pfam" id="PF07963">
    <property type="entry name" value="N_methyl"/>
    <property type="match status" value="1"/>
</dbReference>